<dbReference type="FunFam" id="1.25.40.10:FF:000511">
    <property type="entry name" value="Pentatricopeptide repeat-containing protein"/>
    <property type="match status" value="1"/>
</dbReference>
<feature type="repeat" description="PPR" evidence="3">
    <location>
        <begin position="190"/>
        <end position="224"/>
    </location>
</feature>
<dbReference type="InterPro" id="IPR046848">
    <property type="entry name" value="E_motif"/>
</dbReference>
<dbReference type="RefSeq" id="XP_020084946.1">
    <property type="nucleotide sequence ID" value="XM_020229357.1"/>
</dbReference>
<keyword evidence="4" id="KW-1185">Reference proteome</keyword>
<dbReference type="InterPro" id="IPR046960">
    <property type="entry name" value="PPR_At4g14850-like_plant"/>
</dbReference>
<sequence>MIRCFVSKSLPVESLCAYNSMRRVYNVSPNHFTFTILIKSCESSDFMDLCGGIHAQVIKWGFGFDVFVQNAILNAYSQCSGSAGFARQVFDEMLERDVVSWNSIVGAYMSHWEVENAMCLFELMPERNAVSWNTVITGLAKAGDMALARSVFERMEGRNIVTWNAMITGYLTFGDIIAARSTFDCMPQRDVVSWTAMISAYAKTGDIESARELFDEMPDKNVVSWNAMISGYNQNSQFNEALRTFQNMLLDGKFIPNEATLTSVVSACAHLGGVENANWIHSYIKKNKVQLTTVLGNALIDMFAKCGDIKSAASVFQEIPRKCIITWTAMISGFAFNGQCKEALALYNQMCSEGVEPDDVIFFAVLTACTHGGLVVEGRYTFNQMIEKHGIKPRMEHYGCMVDLLGRAGRLEEAFQFIQTMPFEPSAVIWATLLSSSATYGRRELADFVSEKVVEVEPFNSSYRVLVSNSCALGGGWEGVVNVRRRMRREGVEKVPGCSLIQVGREVHEFLVKDTRHERRKEIYDALDGLTSLMRQVGHVPLTVI</sequence>
<feature type="repeat" description="PPR" evidence="3">
    <location>
        <begin position="128"/>
        <end position="162"/>
    </location>
</feature>
<gene>
    <name evidence="5" type="primary">LOC109707826</name>
</gene>
<reference evidence="5" key="2">
    <citation type="submission" date="2025-08" db="UniProtKB">
        <authorList>
            <consortium name="RefSeq"/>
        </authorList>
    </citation>
    <scope>IDENTIFICATION</scope>
    <source>
        <tissue evidence="5">Leaf</tissue>
    </source>
</reference>
<dbReference type="Pfam" id="PF13041">
    <property type="entry name" value="PPR_2"/>
    <property type="match status" value="1"/>
</dbReference>
<dbReference type="GeneID" id="109707826"/>
<dbReference type="Gene3D" id="1.25.40.10">
    <property type="entry name" value="Tetratricopeptide repeat domain"/>
    <property type="match status" value="3"/>
</dbReference>
<dbReference type="SUPFAM" id="SSF48452">
    <property type="entry name" value="TPR-like"/>
    <property type="match status" value="1"/>
</dbReference>
<dbReference type="Pfam" id="PF01535">
    <property type="entry name" value="PPR"/>
    <property type="match status" value="7"/>
</dbReference>
<feature type="repeat" description="PPR" evidence="3">
    <location>
        <begin position="323"/>
        <end position="357"/>
    </location>
</feature>
<dbReference type="PANTHER" id="PTHR47926">
    <property type="entry name" value="PENTATRICOPEPTIDE REPEAT-CONTAINING PROTEIN"/>
    <property type="match status" value="1"/>
</dbReference>
<evidence type="ECO:0000256" key="2">
    <source>
        <dbReference type="ARBA" id="ARBA00022946"/>
    </source>
</evidence>
<dbReference type="GO" id="GO:0003723">
    <property type="term" value="F:RNA binding"/>
    <property type="evidence" value="ECO:0007669"/>
    <property type="project" value="InterPro"/>
</dbReference>
<feature type="repeat" description="PPR" evidence="3">
    <location>
        <begin position="65"/>
        <end position="100"/>
    </location>
</feature>
<dbReference type="Pfam" id="PF20431">
    <property type="entry name" value="E_motif"/>
    <property type="match status" value="1"/>
</dbReference>
<evidence type="ECO:0000313" key="4">
    <source>
        <dbReference type="Proteomes" id="UP000515123"/>
    </source>
</evidence>
<protein>
    <submittedName>
        <fullName evidence="5">Pentatricopeptide repeat-containing protein At2g29760, chloroplastic-like</fullName>
    </submittedName>
</protein>
<dbReference type="Proteomes" id="UP000515123">
    <property type="component" value="Linkage group 1"/>
</dbReference>
<accession>A0A6P5EMU0</accession>
<dbReference type="InterPro" id="IPR002885">
    <property type="entry name" value="PPR_rpt"/>
</dbReference>
<dbReference type="InterPro" id="IPR011990">
    <property type="entry name" value="TPR-like_helical_dom_sf"/>
</dbReference>
<reference evidence="4" key="1">
    <citation type="journal article" date="2015" name="Nat. Genet.">
        <title>The pineapple genome and the evolution of CAM photosynthesis.</title>
        <authorList>
            <person name="Ming R."/>
            <person name="VanBuren R."/>
            <person name="Wai C.M."/>
            <person name="Tang H."/>
            <person name="Schatz M.C."/>
            <person name="Bowers J.E."/>
            <person name="Lyons E."/>
            <person name="Wang M.L."/>
            <person name="Chen J."/>
            <person name="Biggers E."/>
            <person name="Zhang J."/>
            <person name="Huang L."/>
            <person name="Zhang L."/>
            <person name="Miao W."/>
            <person name="Zhang J."/>
            <person name="Ye Z."/>
            <person name="Miao C."/>
            <person name="Lin Z."/>
            <person name="Wang H."/>
            <person name="Zhou H."/>
            <person name="Yim W.C."/>
            <person name="Priest H.D."/>
            <person name="Zheng C."/>
            <person name="Woodhouse M."/>
            <person name="Edger P.P."/>
            <person name="Guyot R."/>
            <person name="Guo H.B."/>
            <person name="Guo H."/>
            <person name="Zheng G."/>
            <person name="Singh R."/>
            <person name="Sharma A."/>
            <person name="Min X."/>
            <person name="Zheng Y."/>
            <person name="Lee H."/>
            <person name="Gurtowski J."/>
            <person name="Sedlazeck F.J."/>
            <person name="Harkess A."/>
            <person name="McKain M.R."/>
            <person name="Liao Z."/>
            <person name="Fang J."/>
            <person name="Liu J."/>
            <person name="Zhang X."/>
            <person name="Zhang Q."/>
            <person name="Hu W."/>
            <person name="Qin Y."/>
            <person name="Wang K."/>
            <person name="Chen L.Y."/>
            <person name="Shirley N."/>
            <person name="Lin Y.R."/>
            <person name="Liu L.Y."/>
            <person name="Hernandez A.G."/>
            <person name="Wright C.L."/>
            <person name="Bulone V."/>
            <person name="Tuskan G.A."/>
            <person name="Heath K."/>
            <person name="Zee F."/>
            <person name="Moore P.H."/>
            <person name="Sunkar R."/>
            <person name="Leebens-Mack J.H."/>
            <person name="Mockler T."/>
            <person name="Bennetzen J.L."/>
            <person name="Freeling M."/>
            <person name="Sankoff D."/>
            <person name="Paterson A.H."/>
            <person name="Zhu X."/>
            <person name="Yang X."/>
            <person name="Smith J.A."/>
            <person name="Cushman J.C."/>
            <person name="Paull R.E."/>
            <person name="Yu Q."/>
        </authorList>
    </citation>
    <scope>NUCLEOTIDE SEQUENCE [LARGE SCALE GENOMIC DNA]</scope>
    <source>
        <strain evidence="4">cv. F153</strain>
    </source>
</reference>
<proteinExistence type="predicted"/>
<organism evidence="4 5">
    <name type="scientific">Ananas comosus</name>
    <name type="common">Pineapple</name>
    <name type="synonym">Ananas ananas</name>
    <dbReference type="NCBI Taxonomy" id="4615"/>
    <lineage>
        <taxon>Eukaryota</taxon>
        <taxon>Viridiplantae</taxon>
        <taxon>Streptophyta</taxon>
        <taxon>Embryophyta</taxon>
        <taxon>Tracheophyta</taxon>
        <taxon>Spermatophyta</taxon>
        <taxon>Magnoliopsida</taxon>
        <taxon>Liliopsida</taxon>
        <taxon>Poales</taxon>
        <taxon>Bromeliaceae</taxon>
        <taxon>Bromelioideae</taxon>
        <taxon>Ananas</taxon>
    </lineage>
</organism>
<dbReference type="AlphaFoldDB" id="A0A6P5EMU0"/>
<evidence type="ECO:0000256" key="3">
    <source>
        <dbReference type="PROSITE-ProRule" id="PRU00708"/>
    </source>
</evidence>
<dbReference type="PROSITE" id="PS51375">
    <property type="entry name" value="PPR"/>
    <property type="match status" value="4"/>
</dbReference>
<name>A0A6P5EMU0_ANACO</name>
<dbReference type="GO" id="GO:0009451">
    <property type="term" value="P:RNA modification"/>
    <property type="evidence" value="ECO:0007669"/>
    <property type="project" value="InterPro"/>
</dbReference>
<dbReference type="PANTHER" id="PTHR47926:SF531">
    <property type="entry name" value="TETRATRICOPEPTIDE REPEAT SUPERFAMILY PROTEIN"/>
    <property type="match status" value="1"/>
</dbReference>
<evidence type="ECO:0000256" key="1">
    <source>
        <dbReference type="ARBA" id="ARBA00022737"/>
    </source>
</evidence>
<dbReference type="FunFam" id="1.25.40.10:FF:000596">
    <property type="entry name" value="Pentatricopeptide repeat-containing protein, mitochondrial"/>
    <property type="match status" value="1"/>
</dbReference>
<keyword evidence="1" id="KW-0677">Repeat</keyword>
<evidence type="ECO:0000313" key="5">
    <source>
        <dbReference type="RefSeq" id="XP_020084946.1"/>
    </source>
</evidence>
<keyword evidence="2" id="KW-0809">Transit peptide</keyword>
<dbReference type="OrthoDB" id="185373at2759"/>
<dbReference type="NCBIfam" id="TIGR00756">
    <property type="entry name" value="PPR"/>
    <property type="match status" value="4"/>
</dbReference>